<dbReference type="KEGG" id="vha:VIBHAR_06774"/>
<gene>
    <name evidence="1" type="ordered locus">VIBHAR_06774</name>
</gene>
<reference evidence="1 2" key="1">
    <citation type="submission" date="2007-08" db="EMBL/GenBank/DDBJ databases">
        <authorList>
            <consortium name="The Vibrio harveyi Genome Sequencing Project"/>
            <person name="Bassler B."/>
            <person name="Clifton S.W."/>
            <person name="Fulton L."/>
            <person name="Delehaunty K."/>
            <person name="Fronick C."/>
            <person name="Harrison M."/>
            <person name="Markivic C."/>
            <person name="Fulton R."/>
            <person name="Tin-Wollam A.-M."/>
            <person name="Shah N."/>
            <person name="Pepin K."/>
            <person name="Nash W."/>
            <person name="Thiruvilangam P."/>
            <person name="Bhonagiri V."/>
            <person name="Waters C."/>
            <person name="Tu K.C."/>
            <person name="Irgon J."/>
            <person name="Wilson R.K."/>
        </authorList>
    </citation>
    <scope>NUCLEOTIDE SEQUENCE [LARGE SCALE GENOMIC DNA]</scope>
    <source>
        <strain evidence="2">ATCC BAA-1116 / BB120</strain>
    </source>
</reference>
<dbReference type="RefSeq" id="WP_012130153.1">
    <property type="nucleotide sequence ID" value="NC_009784.1"/>
</dbReference>
<name>A7N245_VIBC1</name>
<evidence type="ECO:0000313" key="2">
    <source>
        <dbReference type="Proteomes" id="UP000008152"/>
    </source>
</evidence>
<dbReference type="EMBL" id="CP000790">
    <property type="protein sequence ID" value="ABU74657.1"/>
    <property type="molecule type" value="Genomic_DNA"/>
</dbReference>
<evidence type="ECO:0000313" key="1">
    <source>
        <dbReference type="EMBL" id="ABU74657.1"/>
    </source>
</evidence>
<dbReference type="PATRIC" id="fig|338187.25.peg.3650"/>
<protein>
    <submittedName>
        <fullName evidence="1">Uncharacterized protein</fullName>
    </submittedName>
</protein>
<organism evidence="1 2">
    <name type="scientific">Vibrio campbellii (strain ATCC BAA-1116)</name>
    <dbReference type="NCBI Taxonomy" id="2902295"/>
    <lineage>
        <taxon>Bacteria</taxon>
        <taxon>Pseudomonadati</taxon>
        <taxon>Pseudomonadota</taxon>
        <taxon>Gammaproteobacteria</taxon>
        <taxon>Vibrionales</taxon>
        <taxon>Vibrionaceae</taxon>
        <taxon>Vibrio</taxon>
    </lineage>
</organism>
<proteinExistence type="predicted"/>
<dbReference type="Proteomes" id="UP000008152">
    <property type="component" value="Chromosome II"/>
</dbReference>
<dbReference type="AlphaFoldDB" id="A7N245"/>
<accession>A7N245</accession>
<sequence length="358" mass="41870">MSISTESIDRRKAREKKLKKFRKRLFSRRRHLKFFESLGQHVEDIAIEISRCRKPTRSILFLSQSSFKAELEKIFGRPIEQCSSIERRQLIDYAITLSYTAGMSFTKIAQIQNDILKKGSKQSVLQRYQAFTSELFNDDFTSPDFAKLIMDTRCSAKESIHVLTGWSGNLVQHFYTALHLCNVHVSDIEKRIRGKIAASKSDYSLDHTQYIIHLIVYLLMQRLHPSNFDKLTPELRQLVEIDYQHISENQHLADCYCIGYRRGYSYDKKMENLETVALGRLNHRQKYFFTGVAFIPSKLNSAVKTDGQNTSVIQFHDQLIRNRIAIAELLEREDKNQRQNLYAVIDVLLTHYTFIEND</sequence>